<dbReference type="InterPro" id="IPR005024">
    <property type="entry name" value="Snf7_fam"/>
</dbReference>
<keyword evidence="7" id="KW-0175">Coiled coil</keyword>
<feature type="coiled-coil region" evidence="7">
    <location>
        <begin position="22"/>
        <end position="60"/>
    </location>
</feature>
<evidence type="ECO:0000256" key="6">
    <source>
        <dbReference type="ARBA" id="ARBA00023136"/>
    </source>
</evidence>
<dbReference type="Gene3D" id="6.10.140.1230">
    <property type="match status" value="1"/>
</dbReference>
<comment type="similarity">
    <text evidence="2">Belongs to the SNF7 family.</text>
</comment>
<keyword evidence="5" id="KW-0653">Protein transport</keyword>
<evidence type="ECO:0000256" key="7">
    <source>
        <dbReference type="SAM" id="Coils"/>
    </source>
</evidence>
<keyword evidence="6" id="KW-0472">Membrane</keyword>
<dbReference type="PANTHER" id="PTHR22761:SF5">
    <property type="entry name" value="CHARGED MULTIVESICULAR BODY PROTEIN 6"/>
    <property type="match status" value="1"/>
</dbReference>
<dbReference type="OrthoDB" id="441172at2759"/>
<evidence type="ECO:0000256" key="5">
    <source>
        <dbReference type="ARBA" id="ARBA00022927"/>
    </source>
</evidence>
<evidence type="ECO:0000313" key="9">
    <source>
        <dbReference type="Proteomes" id="UP000270924"/>
    </source>
</evidence>
<evidence type="ECO:0000256" key="3">
    <source>
        <dbReference type="ARBA" id="ARBA00022448"/>
    </source>
</evidence>
<dbReference type="GO" id="GO:0032511">
    <property type="term" value="P:late endosome to vacuole transport via multivesicular body sorting pathway"/>
    <property type="evidence" value="ECO:0007669"/>
    <property type="project" value="TreeGrafter"/>
</dbReference>
<evidence type="ECO:0008006" key="10">
    <source>
        <dbReference type="Google" id="ProtNLM"/>
    </source>
</evidence>
<keyword evidence="9" id="KW-1185">Reference proteome</keyword>
<dbReference type="EMBL" id="UYWW01000460">
    <property type="protein sequence ID" value="VDM08528.1"/>
    <property type="molecule type" value="Genomic_DNA"/>
</dbReference>
<dbReference type="GO" id="GO:0015031">
    <property type="term" value="P:protein transport"/>
    <property type="evidence" value="ECO:0007669"/>
    <property type="project" value="UniProtKB-KW"/>
</dbReference>
<gene>
    <name evidence="8" type="ORF">WBA_LOCUS1914</name>
</gene>
<dbReference type="Pfam" id="PF03357">
    <property type="entry name" value="Snf7"/>
    <property type="match status" value="1"/>
</dbReference>
<dbReference type="GO" id="GO:0000815">
    <property type="term" value="C:ESCRT III complex"/>
    <property type="evidence" value="ECO:0007669"/>
    <property type="project" value="TreeGrafter"/>
</dbReference>
<comment type="subcellular location">
    <subcellularLocation>
        <location evidence="1">Endosome membrane</location>
    </subcellularLocation>
</comment>
<dbReference type="GO" id="GO:0006900">
    <property type="term" value="P:vesicle budding from membrane"/>
    <property type="evidence" value="ECO:0007669"/>
    <property type="project" value="TreeGrafter"/>
</dbReference>
<dbReference type="PANTHER" id="PTHR22761">
    <property type="entry name" value="CHARGED MULTIVESICULAR BODY PROTEIN"/>
    <property type="match status" value="1"/>
</dbReference>
<evidence type="ECO:0000256" key="4">
    <source>
        <dbReference type="ARBA" id="ARBA00022753"/>
    </source>
</evidence>
<dbReference type="FunCoup" id="A0A3P7FCH5">
    <property type="interactions" value="1819"/>
</dbReference>
<name>A0A3P7FCH5_WUCBA</name>
<dbReference type="OMA" id="RAKQPAM"/>
<dbReference type="InParanoid" id="A0A3P7FCH5"/>
<protein>
    <recommendedName>
        <fullName evidence="10">Charged multivesicular body protein 6</fullName>
    </recommendedName>
</protein>
<evidence type="ECO:0000313" key="8">
    <source>
        <dbReference type="EMBL" id="VDM08528.1"/>
    </source>
</evidence>
<keyword evidence="4" id="KW-0967">Endosome</keyword>
<accession>A0A3P7FCH5</accession>
<reference evidence="8 9" key="1">
    <citation type="submission" date="2018-11" db="EMBL/GenBank/DDBJ databases">
        <authorList>
            <consortium name="Pathogen Informatics"/>
        </authorList>
    </citation>
    <scope>NUCLEOTIDE SEQUENCE [LARGE SCALE GENOMIC DNA]</scope>
</reference>
<evidence type="ECO:0000256" key="2">
    <source>
        <dbReference type="ARBA" id="ARBA00006190"/>
    </source>
</evidence>
<sequence>MGNLFGKQRPALPPVSQQDHAILQLKNQRDKMKQYIKRNEKQMEREKELAKQLIKANKKDRALLILKRKRYQESMTEKMLQQLDQIERMVSDLEFVAIEQKVVEQLRYGNEALKRMNQMISVDDIERIMDETKEAAEFQEEISNMLSGKLGEDDLEEVEKEFAKLIENEGELNFPEIPSESLSAKIPNKISKSLY</sequence>
<organism evidence="8 9">
    <name type="scientific">Wuchereria bancrofti</name>
    <dbReference type="NCBI Taxonomy" id="6293"/>
    <lineage>
        <taxon>Eukaryota</taxon>
        <taxon>Metazoa</taxon>
        <taxon>Ecdysozoa</taxon>
        <taxon>Nematoda</taxon>
        <taxon>Chromadorea</taxon>
        <taxon>Rhabditida</taxon>
        <taxon>Spirurina</taxon>
        <taxon>Spiruromorpha</taxon>
        <taxon>Filarioidea</taxon>
        <taxon>Onchocercidae</taxon>
        <taxon>Wuchereria</taxon>
    </lineage>
</organism>
<dbReference type="Proteomes" id="UP000270924">
    <property type="component" value="Unassembled WGS sequence"/>
</dbReference>
<dbReference type="AlphaFoldDB" id="A0A3P7FCH5"/>
<evidence type="ECO:0000256" key="1">
    <source>
        <dbReference type="ARBA" id="ARBA00004608"/>
    </source>
</evidence>
<proteinExistence type="inferred from homology"/>
<dbReference type="GO" id="GO:0005771">
    <property type="term" value="C:multivesicular body"/>
    <property type="evidence" value="ECO:0007669"/>
    <property type="project" value="TreeGrafter"/>
</dbReference>
<keyword evidence="3" id="KW-0813">Transport</keyword>